<evidence type="ECO:0000313" key="2">
    <source>
        <dbReference type="Proteomes" id="UP001283361"/>
    </source>
</evidence>
<dbReference type="AlphaFoldDB" id="A0AAE1AH25"/>
<dbReference type="Proteomes" id="UP001283361">
    <property type="component" value="Unassembled WGS sequence"/>
</dbReference>
<organism evidence="1 2">
    <name type="scientific">Elysia crispata</name>
    <name type="common">lettuce slug</name>
    <dbReference type="NCBI Taxonomy" id="231223"/>
    <lineage>
        <taxon>Eukaryota</taxon>
        <taxon>Metazoa</taxon>
        <taxon>Spiralia</taxon>
        <taxon>Lophotrochozoa</taxon>
        <taxon>Mollusca</taxon>
        <taxon>Gastropoda</taxon>
        <taxon>Heterobranchia</taxon>
        <taxon>Euthyneura</taxon>
        <taxon>Panpulmonata</taxon>
        <taxon>Sacoglossa</taxon>
        <taxon>Placobranchoidea</taxon>
        <taxon>Plakobranchidae</taxon>
        <taxon>Elysia</taxon>
    </lineage>
</organism>
<protein>
    <submittedName>
        <fullName evidence="1">Uncharacterized protein</fullName>
    </submittedName>
</protein>
<reference evidence="1" key="1">
    <citation type="journal article" date="2023" name="G3 (Bethesda)">
        <title>A reference genome for the long-term kleptoplast-retaining sea slug Elysia crispata morphotype clarki.</title>
        <authorList>
            <person name="Eastman K.E."/>
            <person name="Pendleton A.L."/>
            <person name="Shaikh M.A."/>
            <person name="Suttiyut T."/>
            <person name="Ogas R."/>
            <person name="Tomko P."/>
            <person name="Gavelis G."/>
            <person name="Widhalm J.R."/>
            <person name="Wisecaver J.H."/>
        </authorList>
    </citation>
    <scope>NUCLEOTIDE SEQUENCE</scope>
    <source>
        <strain evidence="1">ECLA1</strain>
    </source>
</reference>
<dbReference type="EMBL" id="JAWDGP010001927">
    <property type="protein sequence ID" value="KAK3786956.1"/>
    <property type="molecule type" value="Genomic_DNA"/>
</dbReference>
<accession>A0AAE1AH25</accession>
<name>A0AAE1AH25_9GAST</name>
<gene>
    <name evidence="1" type="ORF">RRG08_037421</name>
</gene>
<proteinExistence type="predicted"/>
<comment type="caution">
    <text evidence="1">The sequence shown here is derived from an EMBL/GenBank/DDBJ whole genome shotgun (WGS) entry which is preliminary data.</text>
</comment>
<evidence type="ECO:0000313" key="1">
    <source>
        <dbReference type="EMBL" id="KAK3786956.1"/>
    </source>
</evidence>
<keyword evidence="2" id="KW-1185">Reference proteome</keyword>
<sequence>MARKARSPLCGTARLVAFGAVTRAARLAKLVARSAARRVAFGAVTRAARLAKLVARSAARRCYWLLVRSLELQSS</sequence>